<evidence type="ECO:0000313" key="1">
    <source>
        <dbReference type="EMBL" id="AXS01076.1"/>
    </source>
</evidence>
<proteinExistence type="predicted"/>
<sequence>MKFPQDFAVVKLDGFKIVKEDDQFKLVREEDENIVHQLTPLPILRLPRNLFRTKNPSARTDPETMRRIFGTFYKNDLLHLTNRWAIRVYLKRVITRICMYLEEAKELRGTPAKIETLYLHIARYEELVNQRQPDPPVSYSHQERTLRKLLDKMYEALQNVPNEELMYAAGVLAALRFTIRVFNNQSTYV</sequence>
<organism evidence="1">
    <name type="scientific">Spodoptera frugiperda granulovirus</name>
    <dbReference type="NCBI Taxonomy" id="307454"/>
    <lineage>
        <taxon>Viruses</taxon>
        <taxon>Viruses incertae sedis</taxon>
        <taxon>Naldaviricetes</taxon>
        <taxon>Lefavirales</taxon>
        <taxon>Baculoviridae</taxon>
        <taxon>Betabaculovirus</taxon>
        <taxon>Betabaculovirus spofrugiperdae</taxon>
    </lineage>
</organism>
<name>A0A346QVX6_9BBAC</name>
<reference evidence="1" key="1">
    <citation type="journal article" date="2018" name="PLoS ONE">
        <title>Genomic analysis of an Argentinean isolate of Spodoptera frugiperda granulovirus reveals that various baculoviruses code for Lef-7 proteins with three F-box domains.</title>
        <authorList>
            <person name="Ferrelli M.L."/>
            <person name="Pidre M.L."/>
            <person name="Ghiringhelli P.D."/>
            <person name="Torres S."/>
            <person name="Fabre M.L."/>
            <person name="Masson T."/>
            <person name="Cedola M.T."/>
            <person name="Sciocco-Cap A."/>
            <person name="Romanowski V."/>
        </authorList>
    </citation>
    <scope>NUCLEOTIDE SEQUENCE</scope>
    <source>
        <strain evidence="1">ARG</strain>
    </source>
</reference>
<protein>
    <submittedName>
        <fullName evidence="1">ORF056</fullName>
    </submittedName>
</protein>
<accession>A0A346QVX6</accession>
<dbReference type="EMBL" id="MH170055">
    <property type="protein sequence ID" value="AXS01076.1"/>
    <property type="molecule type" value="Genomic_DNA"/>
</dbReference>